<dbReference type="Proteomes" id="UP000265566">
    <property type="component" value="Chromosome 1"/>
</dbReference>
<evidence type="ECO:0000313" key="1">
    <source>
        <dbReference type="EMBL" id="RHN82790.1"/>
    </source>
</evidence>
<gene>
    <name evidence="1" type="ORF">MtrunA17_Chr1g0213551</name>
</gene>
<organism evidence="1">
    <name type="scientific">Medicago truncatula</name>
    <name type="common">Barrel medic</name>
    <name type="synonym">Medicago tribuloides</name>
    <dbReference type="NCBI Taxonomy" id="3880"/>
    <lineage>
        <taxon>Eukaryota</taxon>
        <taxon>Viridiplantae</taxon>
        <taxon>Streptophyta</taxon>
        <taxon>Embryophyta</taxon>
        <taxon>Tracheophyta</taxon>
        <taxon>Spermatophyta</taxon>
        <taxon>Magnoliopsida</taxon>
        <taxon>eudicotyledons</taxon>
        <taxon>Gunneridae</taxon>
        <taxon>Pentapetalae</taxon>
        <taxon>rosids</taxon>
        <taxon>fabids</taxon>
        <taxon>Fabales</taxon>
        <taxon>Fabaceae</taxon>
        <taxon>Papilionoideae</taxon>
        <taxon>50 kb inversion clade</taxon>
        <taxon>NPAAA clade</taxon>
        <taxon>Hologalegina</taxon>
        <taxon>IRL clade</taxon>
        <taxon>Trifolieae</taxon>
        <taxon>Medicago</taxon>
    </lineage>
</organism>
<dbReference type="EMBL" id="PSQE01000001">
    <property type="protein sequence ID" value="RHN82790.1"/>
    <property type="molecule type" value="Genomic_DNA"/>
</dbReference>
<dbReference type="AlphaFoldDB" id="A0A396JWS3"/>
<name>A0A396JWS3_MEDTR</name>
<dbReference type="Gramene" id="rna6977">
    <property type="protein sequence ID" value="RHN82790.1"/>
    <property type="gene ID" value="gene6977"/>
</dbReference>
<comment type="caution">
    <text evidence="1">The sequence shown here is derived from an EMBL/GenBank/DDBJ whole genome shotgun (WGS) entry which is preliminary data.</text>
</comment>
<protein>
    <submittedName>
        <fullName evidence="1">Uncharacterized protein</fullName>
    </submittedName>
</protein>
<proteinExistence type="predicted"/>
<sequence length="56" mass="6239">MLSMLLPISQFSLCKLRQGIDENFDVEVVVVVAPVEENIVDVAIVVDDEEIIVCFC</sequence>
<reference evidence="1" key="1">
    <citation type="journal article" date="2018" name="Nat. Plants">
        <title>Whole-genome landscape of Medicago truncatula symbiotic genes.</title>
        <authorList>
            <person name="Pecrix Y."/>
            <person name="Gamas P."/>
            <person name="Carrere S."/>
        </authorList>
    </citation>
    <scope>NUCLEOTIDE SEQUENCE</scope>
    <source>
        <tissue evidence="1">Leaves</tissue>
    </source>
</reference>
<accession>A0A396JWS3</accession>